<name>A0A9P6NKE2_9BASI</name>
<protein>
    <submittedName>
        <fullName evidence="2">Uncharacterized protein</fullName>
    </submittedName>
</protein>
<feature type="region of interest" description="Disordered" evidence="1">
    <location>
        <begin position="53"/>
        <end position="104"/>
    </location>
</feature>
<dbReference type="AlphaFoldDB" id="A0A9P6NKE2"/>
<proteinExistence type="predicted"/>
<comment type="caution">
    <text evidence="2">The sequence shown here is derived from an EMBL/GenBank/DDBJ whole genome shotgun (WGS) entry which is preliminary data.</text>
</comment>
<organism evidence="2 3">
    <name type="scientific">Cronartium quercuum f. sp. fusiforme G11</name>
    <dbReference type="NCBI Taxonomy" id="708437"/>
    <lineage>
        <taxon>Eukaryota</taxon>
        <taxon>Fungi</taxon>
        <taxon>Dikarya</taxon>
        <taxon>Basidiomycota</taxon>
        <taxon>Pucciniomycotina</taxon>
        <taxon>Pucciniomycetes</taxon>
        <taxon>Pucciniales</taxon>
        <taxon>Coleosporiaceae</taxon>
        <taxon>Cronartium</taxon>
    </lineage>
</organism>
<sequence>MTKTYAPQDVLATHQLWRRDFARSERLSEAFGHLLLYDEGRFESLLVTLFGPAGGSKKFSERSAESPMEVLKTSSEGWEPGKAPEEESSPDLPRSFSNIADRSL</sequence>
<feature type="compositionally biased region" description="Polar residues" evidence="1">
    <location>
        <begin position="95"/>
        <end position="104"/>
    </location>
</feature>
<evidence type="ECO:0000256" key="1">
    <source>
        <dbReference type="SAM" id="MobiDB-lite"/>
    </source>
</evidence>
<dbReference type="Proteomes" id="UP000886653">
    <property type="component" value="Unassembled WGS sequence"/>
</dbReference>
<accession>A0A9P6NKE2</accession>
<evidence type="ECO:0000313" key="2">
    <source>
        <dbReference type="EMBL" id="KAG0145653.1"/>
    </source>
</evidence>
<dbReference type="EMBL" id="MU167273">
    <property type="protein sequence ID" value="KAG0145653.1"/>
    <property type="molecule type" value="Genomic_DNA"/>
</dbReference>
<keyword evidence="3" id="KW-1185">Reference proteome</keyword>
<evidence type="ECO:0000313" key="3">
    <source>
        <dbReference type="Proteomes" id="UP000886653"/>
    </source>
</evidence>
<reference evidence="2" key="1">
    <citation type="submission" date="2013-11" db="EMBL/GenBank/DDBJ databases">
        <title>Genome sequence of the fusiform rust pathogen reveals effectors for host alternation and coevolution with pine.</title>
        <authorList>
            <consortium name="DOE Joint Genome Institute"/>
            <person name="Smith K."/>
            <person name="Pendleton A."/>
            <person name="Kubisiak T."/>
            <person name="Anderson C."/>
            <person name="Salamov A."/>
            <person name="Aerts A."/>
            <person name="Riley R."/>
            <person name="Clum A."/>
            <person name="Lindquist E."/>
            <person name="Ence D."/>
            <person name="Campbell M."/>
            <person name="Kronenberg Z."/>
            <person name="Feau N."/>
            <person name="Dhillon B."/>
            <person name="Hamelin R."/>
            <person name="Burleigh J."/>
            <person name="Smith J."/>
            <person name="Yandell M."/>
            <person name="Nelson C."/>
            <person name="Grigoriev I."/>
            <person name="Davis J."/>
        </authorList>
    </citation>
    <scope>NUCLEOTIDE SEQUENCE</scope>
    <source>
        <strain evidence="2">G11</strain>
    </source>
</reference>
<gene>
    <name evidence="2" type="ORF">CROQUDRAFT_93638</name>
</gene>